<dbReference type="Gene3D" id="1.10.3720.10">
    <property type="entry name" value="MetI-like"/>
    <property type="match status" value="1"/>
</dbReference>
<evidence type="ECO:0000256" key="3">
    <source>
        <dbReference type="ARBA" id="ARBA00022475"/>
    </source>
</evidence>
<evidence type="ECO:0000256" key="1">
    <source>
        <dbReference type="ARBA" id="ARBA00004651"/>
    </source>
</evidence>
<comment type="similarity">
    <text evidence="7">Belongs to the binding-protein-dependent transport system permease family.</text>
</comment>
<gene>
    <name evidence="10" type="ORF">AF335_25025</name>
    <name evidence="9" type="ORF">FHS36_000498</name>
</gene>
<evidence type="ECO:0000256" key="6">
    <source>
        <dbReference type="ARBA" id="ARBA00023136"/>
    </source>
</evidence>
<evidence type="ECO:0000256" key="4">
    <source>
        <dbReference type="ARBA" id="ARBA00022692"/>
    </source>
</evidence>
<protein>
    <submittedName>
        <fullName evidence="10">Peptide ABC transporter permease</fullName>
    </submittedName>
    <submittedName>
        <fullName evidence="9">Peptide/nickel transport system permease protein</fullName>
    </submittedName>
</protein>
<feature type="transmembrane region" description="Helical" evidence="7">
    <location>
        <begin position="118"/>
        <end position="139"/>
    </location>
</feature>
<evidence type="ECO:0000313" key="11">
    <source>
        <dbReference type="Proteomes" id="UP000235945"/>
    </source>
</evidence>
<reference evidence="9 12" key="3">
    <citation type="submission" date="2020-08" db="EMBL/GenBank/DDBJ databases">
        <title>Genomic Encyclopedia of Type Strains, Phase III (KMG-III): the genomes of soil and plant-associated and newly described type strains.</title>
        <authorList>
            <person name="Whitman W."/>
        </authorList>
    </citation>
    <scope>NUCLEOTIDE SEQUENCE [LARGE SCALE GENOMIC DNA]</scope>
    <source>
        <strain evidence="9 12">CECT 3259</strain>
    </source>
</reference>
<dbReference type="Proteomes" id="UP000528608">
    <property type="component" value="Unassembled WGS sequence"/>
</dbReference>
<feature type="domain" description="ABC transmembrane type-1" evidence="8">
    <location>
        <begin position="112"/>
        <end position="328"/>
    </location>
</feature>
<evidence type="ECO:0000313" key="10">
    <source>
        <dbReference type="EMBL" id="PNE31300.1"/>
    </source>
</evidence>
<feature type="transmembrane region" description="Helical" evidence="7">
    <location>
        <begin position="270"/>
        <end position="291"/>
    </location>
</feature>
<organism evidence="10 11">
    <name type="scientific">Streptomyces eurocidicus</name>
    <name type="common">Streptoverticillium eurocidicus</name>
    <dbReference type="NCBI Taxonomy" id="66423"/>
    <lineage>
        <taxon>Bacteria</taxon>
        <taxon>Bacillati</taxon>
        <taxon>Actinomycetota</taxon>
        <taxon>Actinomycetes</taxon>
        <taxon>Kitasatosporales</taxon>
        <taxon>Streptomycetaceae</taxon>
        <taxon>Streptomyces</taxon>
    </lineage>
</organism>
<dbReference type="InterPro" id="IPR035906">
    <property type="entry name" value="MetI-like_sf"/>
</dbReference>
<dbReference type="GO" id="GO:0005886">
    <property type="term" value="C:plasma membrane"/>
    <property type="evidence" value="ECO:0007669"/>
    <property type="project" value="UniProtKB-SubCell"/>
</dbReference>
<feature type="transmembrane region" description="Helical" evidence="7">
    <location>
        <begin position="151"/>
        <end position="168"/>
    </location>
</feature>
<evidence type="ECO:0000313" key="9">
    <source>
        <dbReference type="EMBL" id="MBB5117100.1"/>
    </source>
</evidence>
<comment type="caution">
    <text evidence="10">The sequence shown here is derived from an EMBL/GenBank/DDBJ whole genome shotgun (WGS) entry which is preliminary data.</text>
</comment>
<feature type="transmembrane region" description="Helical" evidence="7">
    <location>
        <begin position="24"/>
        <end position="46"/>
    </location>
</feature>
<evidence type="ECO:0000256" key="2">
    <source>
        <dbReference type="ARBA" id="ARBA00022448"/>
    </source>
</evidence>
<name>A0A2N8NRA5_STREU</name>
<comment type="subcellular location">
    <subcellularLocation>
        <location evidence="1 7">Cell membrane</location>
        <topology evidence="1 7">Multi-pass membrane protein</topology>
    </subcellularLocation>
</comment>
<evidence type="ECO:0000259" key="8">
    <source>
        <dbReference type="PROSITE" id="PS50928"/>
    </source>
</evidence>
<feature type="transmembrane region" description="Helical" evidence="7">
    <location>
        <begin position="311"/>
        <end position="335"/>
    </location>
</feature>
<dbReference type="SUPFAM" id="SSF161098">
    <property type="entry name" value="MetI-like"/>
    <property type="match status" value="1"/>
</dbReference>
<dbReference type="Proteomes" id="UP000235945">
    <property type="component" value="Unassembled WGS sequence"/>
</dbReference>
<dbReference type="Pfam" id="PF00528">
    <property type="entry name" value="BPD_transp_1"/>
    <property type="match status" value="1"/>
</dbReference>
<keyword evidence="11" id="KW-1185">Reference proteome</keyword>
<dbReference type="PROSITE" id="PS50928">
    <property type="entry name" value="ABC_TM1"/>
    <property type="match status" value="1"/>
</dbReference>
<dbReference type="PANTHER" id="PTHR30465:SF0">
    <property type="entry name" value="OLIGOPEPTIDE TRANSPORT SYSTEM PERMEASE PROTEIN APPB"/>
    <property type="match status" value="1"/>
</dbReference>
<dbReference type="PANTHER" id="PTHR30465">
    <property type="entry name" value="INNER MEMBRANE ABC TRANSPORTER"/>
    <property type="match status" value="1"/>
</dbReference>
<dbReference type="AlphaFoldDB" id="A0A2N8NRA5"/>
<dbReference type="CDD" id="cd06261">
    <property type="entry name" value="TM_PBP2"/>
    <property type="match status" value="1"/>
</dbReference>
<keyword evidence="5 7" id="KW-1133">Transmembrane helix</keyword>
<evidence type="ECO:0000256" key="7">
    <source>
        <dbReference type="RuleBase" id="RU363032"/>
    </source>
</evidence>
<accession>A0A2N8NRA5</accession>
<evidence type="ECO:0000313" key="12">
    <source>
        <dbReference type="Proteomes" id="UP000528608"/>
    </source>
</evidence>
<dbReference type="EMBL" id="LGUI01000009">
    <property type="protein sequence ID" value="PNE31300.1"/>
    <property type="molecule type" value="Genomic_DNA"/>
</dbReference>
<dbReference type="EMBL" id="JACHJF010000001">
    <property type="protein sequence ID" value="MBB5117100.1"/>
    <property type="molecule type" value="Genomic_DNA"/>
</dbReference>
<reference evidence="11" key="1">
    <citation type="submission" date="2015-07" db="EMBL/GenBank/DDBJ databases">
        <authorList>
            <person name="Graham D.E."/>
            <person name="Giannone R.J."/>
            <person name="Gulvik C.A."/>
            <person name="Hettich R.L."/>
            <person name="Klingeman D.M."/>
            <person name="Mahan K.M."/>
            <person name="Parry R.J."/>
            <person name="Spain J.C."/>
        </authorList>
    </citation>
    <scope>NUCLEOTIDE SEQUENCE [LARGE SCALE GENOMIC DNA]</scope>
    <source>
        <strain evidence="11">ATCC 27428</strain>
    </source>
</reference>
<proteinExistence type="inferred from homology"/>
<dbReference type="InterPro" id="IPR000515">
    <property type="entry name" value="MetI-like"/>
</dbReference>
<sequence length="342" mass="36612">MKKPLRFIQRIASLPVLAYLTKRLGYYVVLLAVAVFVSYVLSSLALSPRGYFEGRQPPPPADSVEAQLTALGINDHTPVLDRFGAWFSHAVRGDLGRTIDSGSVGEEFGRRIGVSLRLLLAGTVLGTAAGILAGAWGALRQYRFSDRAVTFFAFLLLSTPTFLLAVLLKVGAMKVNQSAGTEIISFTGEKTPGLTGSAGTLLGDRAVHLLLPTLSIALGTAAAYSRYQRGTMLDVLGSDFLRTARAKGLTHRRAVLTHGLRTALVPMSTFFAYGFLALFTGAAFTEKIFGWHGMGSWFIDSIGKSDVNSVVAVNVFAAVMVLLSGFLADVLHAALDPRVRTS</sequence>
<keyword evidence="3" id="KW-1003">Cell membrane</keyword>
<reference evidence="10" key="2">
    <citation type="submission" date="2015-07" db="EMBL/GenBank/DDBJ databases">
        <authorList>
            <person name="Noorani M."/>
        </authorList>
    </citation>
    <scope>NUCLEOTIDE SEQUENCE [LARGE SCALE GENOMIC DNA]</scope>
    <source>
        <strain evidence="10">ATCC 27428</strain>
    </source>
</reference>
<keyword evidence="4 7" id="KW-0812">Transmembrane</keyword>
<evidence type="ECO:0000256" key="5">
    <source>
        <dbReference type="ARBA" id="ARBA00022989"/>
    </source>
</evidence>
<dbReference type="GO" id="GO:0055085">
    <property type="term" value="P:transmembrane transport"/>
    <property type="evidence" value="ECO:0007669"/>
    <property type="project" value="InterPro"/>
</dbReference>
<keyword evidence="6 7" id="KW-0472">Membrane</keyword>
<keyword evidence="2 7" id="KW-0813">Transport</keyword>